<dbReference type="GO" id="GO:0006313">
    <property type="term" value="P:DNA transposition"/>
    <property type="evidence" value="ECO:0007669"/>
    <property type="project" value="InterPro"/>
</dbReference>
<name>A0A4R1KJN5_9PAST</name>
<feature type="domain" description="ORC1/DEAH AAA+ ATPase" evidence="2">
    <location>
        <begin position="91"/>
        <end position="204"/>
    </location>
</feature>
<evidence type="ECO:0008006" key="5">
    <source>
        <dbReference type="Google" id="ProtNLM"/>
    </source>
</evidence>
<dbReference type="GO" id="GO:0003677">
    <property type="term" value="F:DNA binding"/>
    <property type="evidence" value="ECO:0007669"/>
    <property type="project" value="InterPro"/>
</dbReference>
<dbReference type="EMBL" id="SMGJ01000012">
    <property type="protein sequence ID" value="TCK64944.1"/>
    <property type="molecule type" value="Genomic_DNA"/>
</dbReference>
<dbReference type="RefSeq" id="WP_132302979.1">
    <property type="nucleotide sequence ID" value="NZ_CP170642.1"/>
</dbReference>
<dbReference type="InterPro" id="IPR009084">
    <property type="entry name" value="B_transpositn_C"/>
</dbReference>
<dbReference type="InterPro" id="IPR001387">
    <property type="entry name" value="Cro/C1-type_HTH"/>
</dbReference>
<dbReference type="Pfam" id="PF09077">
    <property type="entry name" value="Phage-MuB_C"/>
    <property type="match status" value="1"/>
</dbReference>
<dbReference type="GO" id="GO:0016887">
    <property type="term" value="F:ATP hydrolysis activity"/>
    <property type="evidence" value="ECO:0007669"/>
    <property type="project" value="InterPro"/>
</dbReference>
<protein>
    <recommendedName>
        <fullName evidence="5">DNA transposition AAA+ family ATPase</fullName>
    </recommendedName>
</protein>
<dbReference type="InterPro" id="IPR010982">
    <property type="entry name" value="Lambda_DNA-bd_dom_sf"/>
</dbReference>
<dbReference type="SUPFAM" id="SSF52540">
    <property type="entry name" value="P-loop containing nucleoside triphosphate hydrolases"/>
    <property type="match status" value="1"/>
</dbReference>
<dbReference type="Pfam" id="PF13401">
    <property type="entry name" value="AAA_22"/>
    <property type="match status" value="1"/>
</dbReference>
<dbReference type="SUPFAM" id="SSF47681">
    <property type="entry name" value="C-terminal domain of B transposition protein"/>
    <property type="match status" value="1"/>
</dbReference>
<dbReference type="PANTHER" id="PTHR35894:SF5">
    <property type="entry name" value="MU-LIKE PROPHAGE FLUMU DNA TRANSPOSITION PROTEIN B"/>
    <property type="match status" value="1"/>
</dbReference>
<dbReference type="CDD" id="cd00093">
    <property type="entry name" value="HTH_XRE"/>
    <property type="match status" value="1"/>
</dbReference>
<gene>
    <name evidence="3" type="ORF">EV692_2429</name>
</gene>
<dbReference type="InterPro" id="IPR036733">
    <property type="entry name" value="B_transposit_C_sf"/>
</dbReference>
<evidence type="ECO:0000313" key="4">
    <source>
        <dbReference type="Proteomes" id="UP000295496"/>
    </source>
</evidence>
<proteinExistence type="predicted"/>
<dbReference type="Gene3D" id="3.40.50.300">
    <property type="entry name" value="P-loop containing nucleotide triphosphate hydrolases"/>
    <property type="match status" value="1"/>
</dbReference>
<evidence type="ECO:0000259" key="2">
    <source>
        <dbReference type="Pfam" id="PF13401"/>
    </source>
</evidence>
<dbReference type="Gene3D" id="1.10.260.40">
    <property type="entry name" value="lambda repressor-like DNA-binding domains"/>
    <property type="match status" value="1"/>
</dbReference>
<comment type="caution">
    <text evidence="3">The sequence shown here is derived from an EMBL/GenBank/DDBJ whole genome shotgun (WGS) entry which is preliminary data.</text>
</comment>
<dbReference type="PANTHER" id="PTHR35894">
    <property type="entry name" value="GENERAL SECRETION PATHWAY PROTEIN A-RELATED"/>
    <property type="match status" value="1"/>
</dbReference>
<dbReference type="Proteomes" id="UP000295496">
    <property type="component" value="Unassembled WGS sequence"/>
</dbReference>
<dbReference type="Gene3D" id="1.10.1180.10">
    <property type="entry name" value="B transposition protein, C-terminal domain"/>
    <property type="match status" value="1"/>
</dbReference>
<feature type="domain" description="B transposition protein C-terminal" evidence="1">
    <location>
        <begin position="222"/>
        <end position="301"/>
    </location>
</feature>
<keyword evidence="4" id="KW-1185">Reference proteome</keyword>
<dbReference type="InterPro" id="IPR027417">
    <property type="entry name" value="P-loop_NTPase"/>
</dbReference>
<evidence type="ECO:0000313" key="3">
    <source>
        <dbReference type="EMBL" id="TCK64944.1"/>
    </source>
</evidence>
<sequence length="305" mass="33620">MTLNTQIKQLLTTGQITQTDLAQQAGISTSALSTYLKGTYKGNVENVEKSLALWLETQTKKQQVFVEAPQFIETQTAKNVFYTLDMARLMQTSITVYGASGVGKTKACREYTQRNNNVWMVTSSPSRSSLGAILYDIALTLGVNNPPRRKDNLSRLVINKLEGTQGLVIIDESDHLTYEALEEIRFIQEKAEVGFAFIGNIEVYTKIQGGVNQASKYARVWSRIGKHYEIKASRKDDIKAIVAAWGLDTTDKDLMKVACEIGGKAGSLRILTQYLRLAGITAKGQGTAITLELILQAQAQMKGAN</sequence>
<evidence type="ECO:0000259" key="1">
    <source>
        <dbReference type="Pfam" id="PF09077"/>
    </source>
</evidence>
<dbReference type="InterPro" id="IPR049945">
    <property type="entry name" value="AAA_22"/>
</dbReference>
<dbReference type="SUPFAM" id="SSF47413">
    <property type="entry name" value="lambda repressor-like DNA-binding domains"/>
    <property type="match status" value="1"/>
</dbReference>
<accession>A0A4R1KJN5</accession>
<organism evidence="3 4">
    <name type="scientific">Lonepinella koalarum</name>
    <dbReference type="NCBI Taxonomy" id="53417"/>
    <lineage>
        <taxon>Bacteria</taxon>
        <taxon>Pseudomonadati</taxon>
        <taxon>Pseudomonadota</taxon>
        <taxon>Gammaproteobacteria</taxon>
        <taxon>Pasteurellales</taxon>
        <taxon>Pasteurellaceae</taxon>
        <taxon>Lonepinella</taxon>
    </lineage>
</organism>
<dbReference type="InterPro" id="IPR052026">
    <property type="entry name" value="ExeA_AAA_ATPase_DNA-bind"/>
</dbReference>
<dbReference type="AlphaFoldDB" id="A0A4R1KJN5"/>
<reference evidence="3 4" key="1">
    <citation type="submission" date="2019-03" db="EMBL/GenBank/DDBJ databases">
        <title>Genomic Encyclopedia of Type Strains, Phase IV (KMG-IV): sequencing the most valuable type-strain genomes for metagenomic binning, comparative biology and taxonomic classification.</title>
        <authorList>
            <person name="Goeker M."/>
        </authorList>
    </citation>
    <scope>NUCLEOTIDE SEQUENCE [LARGE SCALE GENOMIC DNA]</scope>
    <source>
        <strain evidence="3 4">DSM 10053</strain>
    </source>
</reference>